<dbReference type="GO" id="GO:0003676">
    <property type="term" value="F:nucleic acid binding"/>
    <property type="evidence" value="ECO:0007669"/>
    <property type="project" value="InterPro"/>
</dbReference>
<reference evidence="3" key="1">
    <citation type="submission" date="2016-11" db="EMBL/GenBank/DDBJ databases">
        <authorList>
            <person name="Varghese N."/>
            <person name="Submissions S."/>
        </authorList>
    </citation>
    <scope>NUCLEOTIDE SEQUENCE [LARGE SCALE GENOMIC DNA]</scope>
    <source>
        <strain evidence="3">DSM 19741</strain>
    </source>
</reference>
<keyword evidence="1" id="KW-0472">Membrane</keyword>
<feature type="transmembrane region" description="Helical" evidence="1">
    <location>
        <begin position="38"/>
        <end position="59"/>
    </location>
</feature>
<keyword evidence="1" id="KW-0812">Transmembrane</keyword>
<keyword evidence="3" id="KW-1185">Reference proteome</keyword>
<dbReference type="Proteomes" id="UP000184036">
    <property type="component" value="Unassembled WGS sequence"/>
</dbReference>
<name>A0A1M5G7A1_9FLAO</name>
<gene>
    <name evidence="2" type="ORF">SAMN05444396_103327</name>
</gene>
<dbReference type="RefSeq" id="WP_072989500.1">
    <property type="nucleotide sequence ID" value="NZ_FQWE01000003.1"/>
</dbReference>
<proteinExistence type="predicted"/>
<sequence length="96" mass="11035">MNILLYVFFSVNIIAFLQIGYDKKLAQNQKRRISEKTLLAFVCIGGTIGSGLAMLIFRHKTAKRSYFLKLSLIIIVQILIFCFYFLKIKILIASIN</sequence>
<dbReference type="InterPro" id="IPR010718">
    <property type="entry name" value="DUF1294"/>
</dbReference>
<organism evidence="2 3">
    <name type="scientific">Flavobacterium segetis</name>
    <dbReference type="NCBI Taxonomy" id="271157"/>
    <lineage>
        <taxon>Bacteria</taxon>
        <taxon>Pseudomonadati</taxon>
        <taxon>Bacteroidota</taxon>
        <taxon>Flavobacteriia</taxon>
        <taxon>Flavobacteriales</taxon>
        <taxon>Flavobacteriaceae</taxon>
        <taxon>Flavobacterium</taxon>
    </lineage>
</organism>
<dbReference type="EMBL" id="FQWE01000003">
    <property type="protein sequence ID" value="SHF99700.1"/>
    <property type="molecule type" value="Genomic_DNA"/>
</dbReference>
<dbReference type="Pfam" id="PF06961">
    <property type="entry name" value="DUF1294"/>
    <property type="match status" value="1"/>
</dbReference>
<protein>
    <submittedName>
        <fullName evidence="2">Uncharacterized membrane protein YsdA, DUF1294 family</fullName>
    </submittedName>
</protein>
<feature type="transmembrane region" description="Helical" evidence="1">
    <location>
        <begin position="6"/>
        <end position="26"/>
    </location>
</feature>
<keyword evidence="1" id="KW-1133">Transmembrane helix</keyword>
<dbReference type="PIRSF" id="PIRSF002599">
    <property type="entry name" value="Cold_shock_A"/>
    <property type="match status" value="1"/>
</dbReference>
<accession>A0A1M5G7A1</accession>
<dbReference type="OrthoDB" id="1080927at2"/>
<dbReference type="AlphaFoldDB" id="A0A1M5G7A1"/>
<dbReference type="InterPro" id="IPR012156">
    <property type="entry name" value="Cold_shock_CspA"/>
</dbReference>
<evidence type="ECO:0000313" key="3">
    <source>
        <dbReference type="Proteomes" id="UP000184036"/>
    </source>
</evidence>
<feature type="transmembrane region" description="Helical" evidence="1">
    <location>
        <begin position="65"/>
        <end position="86"/>
    </location>
</feature>
<evidence type="ECO:0000313" key="2">
    <source>
        <dbReference type="EMBL" id="SHF99700.1"/>
    </source>
</evidence>
<evidence type="ECO:0000256" key="1">
    <source>
        <dbReference type="SAM" id="Phobius"/>
    </source>
</evidence>